<keyword evidence="12" id="KW-1185">Reference proteome</keyword>
<dbReference type="InterPro" id="IPR019756">
    <property type="entry name" value="Pept_S26A_signal_pept_1_Ser-AS"/>
</dbReference>
<dbReference type="GO" id="GO:0016020">
    <property type="term" value="C:membrane"/>
    <property type="evidence" value="ECO:0007669"/>
    <property type="project" value="UniProtKB-SubCell"/>
</dbReference>
<dbReference type="InterPro" id="IPR000223">
    <property type="entry name" value="Pept_S26A_signal_pept_1"/>
</dbReference>
<feature type="domain" description="Peptidase S26" evidence="10">
    <location>
        <begin position="42"/>
        <end position="239"/>
    </location>
</feature>
<evidence type="ECO:0000256" key="6">
    <source>
        <dbReference type="ARBA" id="ARBA00022801"/>
    </source>
</evidence>
<dbReference type="CDD" id="cd06530">
    <property type="entry name" value="S26_SPase_I"/>
    <property type="match status" value="1"/>
</dbReference>
<dbReference type="AlphaFoldDB" id="A0A6F8PMX9"/>
<comment type="similarity">
    <text evidence="2 9">Belongs to the peptidase S26 family.</text>
</comment>
<dbReference type="PROSITE" id="PS00760">
    <property type="entry name" value="SPASE_I_2"/>
    <property type="match status" value="1"/>
</dbReference>
<gene>
    <name evidence="11" type="primary">lepB-1</name>
    <name evidence="11" type="ORF">THMIRHAT_12190</name>
</gene>
<evidence type="ECO:0000256" key="9">
    <source>
        <dbReference type="RuleBase" id="RU362042"/>
    </source>
</evidence>
<dbReference type="Proteomes" id="UP000501466">
    <property type="component" value="Chromosome"/>
</dbReference>
<keyword evidence="8" id="KW-0472">Membrane</keyword>
<feature type="transmembrane region" description="Helical" evidence="8">
    <location>
        <begin position="6"/>
        <end position="25"/>
    </location>
</feature>
<organism evidence="11 12">
    <name type="scientific">Thiosulfativibrio zosterae</name>
    <dbReference type="NCBI Taxonomy" id="2675053"/>
    <lineage>
        <taxon>Bacteria</taxon>
        <taxon>Pseudomonadati</taxon>
        <taxon>Pseudomonadota</taxon>
        <taxon>Gammaproteobacteria</taxon>
        <taxon>Thiotrichales</taxon>
        <taxon>Piscirickettsiaceae</taxon>
        <taxon>Thiosulfativibrio</taxon>
    </lineage>
</organism>
<dbReference type="PROSITE" id="PS00761">
    <property type="entry name" value="SPASE_I_3"/>
    <property type="match status" value="1"/>
</dbReference>
<comment type="subcellular location">
    <subcellularLocation>
        <location evidence="9">Membrane</location>
        <topology evidence="9">Multi-pass membrane protein</topology>
    </subcellularLocation>
</comment>
<keyword evidence="8" id="KW-0812">Transmembrane</keyword>
<dbReference type="RefSeq" id="WP_173291267.1">
    <property type="nucleotide sequence ID" value="NZ_AP021888.1"/>
</dbReference>
<accession>A0A6F8PMX9</accession>
<dbReference type="GO" id="GO:0004252">
    <property type="term" value="F:serine-type endopeptidase activity"/>
    <property type="evidence" value="ECO:0007669"/>
    <property type="project" value="InterPro"/>
</dbReference>
<keyword evidence="8" id="KW-1133">Transmembrane helix</keyword>
<evidence type="ECO:0000256" key="2">
    <source>
        <dbReference type="ARBA" id="ARBA00009370"/>
    </source>
</evidence>
<reference evidence="12" key="1">
    <citation type="submission" date="2019-11" db="EMBL/GenBank/DDBJ databases">
        <title>Isolation and characterization of two novel species in the genus Thiomicrorhabdus.</title>
        <authorList>
            <person name="Mochizuki J."/>
            <person name="Kojima H."/>
            <person name="Fukui M."/>
        </authorList>
    </citation>
    <scope>NUCLEOTIDE SEQUENCE [LARGE SCALE GENOMIC DNA]</scope>
    <source>
        <strain evidence="12">AkT22</strain>
    </source>
</reference>
<dbReference type="InterPro" id="IPR036286">
    <property type="entry name" value="LexA/Signal_pep-like_sf"/>
</dbReference>
<protein>
    <recommendedName>
        <fullName evidence="4 8">Signal peptidase I</fullName>
        <ecNumber evidence="3 8">3.4.21.89</ecNumber>
    </recommendedName>
</protein>
<sequence length="256" mass="29069">MNFELILVIVTAVTGMIYFVDKMVWKPKRDRSVTGEKEPLLVEYSRSLFPVFIIVLALRSFVLEPFRIPSGSMYPTLEIGDFIVVNKFAYGVKLPVLQTKVIPVSLPERGDVIVFKFPKDPNVDYIKRVIGLPGDEITYVGRTLFVNGKVVNQKMLGAYVGQGSGKMMDGASQVEETNIDQKTYQVLLDMDKSSLDMNTIKVPEDHYFVMGDNRDHSNDSRFWGFVPEENIKGQAFGIWMNWDDGVHFNRIGRGIN</sequence>
<dbReference type="InterPro" id="IPR019533">
    <property type="entry name" value="Peptidase_S26"/>
</dbReference>
<dbReference type="InterPro" id="IPR019757">
    <property type="entry name" value="Pept_S26A_signal_pept_1_Lys-AS"/>
</dbReference>
<dbReference type="EMBL" id="AP021888">
    <property type="protein sequence ID" value="BBP43473.1"/>
    <property type="molecule type" value="Genomic_DNA"/>
</dbReference>
<evidence type="ECO:0000256" key="5">
    <source>
        <dbReference type="ARBA" id="ARBA00022670"/>
    </source>
</evidence>
<evidence type="ECO:0000256" key="4">
    <source>
        <dbReference type="ARBA" id="ARBA00019232"/>
    </source>
</evidence>
<feature type="transmembrane region" description="Helical" evidence="8">
    <location>
        <begin position="46"/>
        <end position="63"/>
    </location>
</feature>
<dbReference type="EC" id="3.4.21.89" evidence="3 8"/>
<dbReference type="SUPFAM" id="SSF51306">
    <property type="entry name" value="LexA/Signal peptidase"/>
    <property type="match status" value="1"/>
</dbReference>
<evidence type="ECO:0000313" key="11">
    <source>
        <dbReference type="EMBL" id="BBP43473.1"/>
    </source>
</evidence>
<evidence type="ECO:0000256" key="7">
    <source>
        <dbReference type="PIRSR" id="PIRSR600223-1"/>
    </source>
</evidence>
<evidence type="ECO:0000259" key="10">
    <source>
        <dbReference type="Pfam" id="PF10502"/>
    </source>
</evidence>
<evidence type="ECO:0000256" key="3">
    <source>
        <dbReference type="ARBA" id="ARBA00013208"/>
    </source>
</evidence>
<dbReference type="PANTHER" id="PTHR43390:SF1">
    <property type="entry name" value="CHLOROPLAST PROCESSING PEPTIDASE"/>
    <property type="match status" value="1"/>
</dbReference>
<dbReference type="PRINTS" id="PR00727">
    <property type="entry name" value="LEADERPTASE"/>
</dbReference>
<dbReference type="GO" id="GO:0009003">
    <property type="term" value="F:signal peptidase activity"/>
    <property type="evidence" value="ECO:0007669"/>
    <property type="project" value="UniProtKB-EC"/>
</dbReference>
<evidence type="ECO:0000256" key="8">
    <source>
        <dbReference type="RuleBase" id="RU003993"/>
    </source>
</evidence>
<dbReference type="Pfam" id="PF10502">
    <property type="entry name" value="Peptidase_S26"/>
    <property type="match status" value="1"/>
</dbReference>
<name>A0A6F8PMX9_9GAMM</name>
<evidence type="ECO:0000256" key="1">
    <source>
        <dbReference type="ARBA" id="ARBA00000677"/>
    </source>
</evidence>
<evidence type="ECO:0000313" key="12">
    <source>
        <dbReference type="Proteomes" id="UP000501466"/>
    </source>
</evidence>
<feature type="active site" evidence="7">
    <location>
        <position position="127"/>
    </location>
</feature>
<dbReference type="GO" id="GO:0006465">
    <property type="term" value="P:signal peptide processing"/>
    <property type="evidence" value="ECO:0007669"/>
    <property type="project" value="InterPro"/>
</dbReference>
<proteinExistence type="inferred from homology"/>
<dbReference type="Gene3D" id="2.10.109.10">
    <property type="entry name" value="Umud Fragment, subunit A"/>
    <property type="match status" value="1"/>
</dbReference>
<dbReference type="KEGG" id="tzo:THMIRHAT_12190"/>
<keyword evidence="5 8" id="KW-0645">Protease</keyword>
<keyword evidence="6 8" id="KW-0378">Hydrolase</keyword>
<comment type="catalytic activity">
    <reaction evidence="1 8">
        <text>Cleavage of hydrophobic, N-terminal signal or leader sequences from secreted and periplasmic proteins.</text>
        <dbReference type="EC" id="3.4.21.89"/>
    </reaction>
</comment>
<dbReference type="NCBIfam" id="TIGR02227">
    <property type="entry name" value="sigpep_I_bact"/>
    <property type="match status" value="1"/>
</dbReference>
<feature type="active site" evidence="7">
    <location>
        <position position="72"/>
    </location>
</feature>
<dbReference type="PROSITE" id="PS00501">
    <property type="entry name" value="SPASE_I_1"/>
    <property type="match status" value="1"/>
</dbReference>
<dbReference type="PANTHER" id="PTHR43390">
    <property type="entry name" value="SIGNAL PEPTIDASE I"/>
    <property type="match status" value="1"/>
</dbReference>
<dbReference type="InterPro" id="IPR019758">
    <property type="entry name" value="Pept_S26A_signal_pept_1_CS"/>
</dbReference>